<gene>
    <name evidence="3" type="ORF">EDD27_4614</name>
</gene>
<keyword evidence="4" id="KW-1185">Reference proteome</keyword>
<evidence type="ECO:0000259" key="2">
    <source>
        <dbReference type="Pfam" id="PF07331"/>
    </source>
</evidence>
<feature type="transmembrane region" description="Helical" evidence="1">
    <location>
        <begin position="86"/>
        <end position="119"/>
    </location>
</feature>
<comment type="caution">
    <text evidence="3">The sequence shown here is derived from an EMBL/GenBank/DDBJ whole genome shotgun (WGS) entry which is preliminary data.</text>
</comment>
<name>A0A438M8I3_9ACTN</name>
<dbReference type="Proteomes" id="UP000284824">
    <property type="component" value="Unassembled WGS sequence"/>
</dbReference>
<dbReference type="Pfam" id="PF07331">
    <property type="entry name" value="TctB"/>
    <property type="match status" value="1"/>
</dbReference>
<keyword evidence="1" id="KW-0812">Transmembrane</keyword>
<sequence length="158" mass="17050">MKAIAYAVLACLGVAFFAGSFGYRVLLEHGQVGPGFLPMAAGALLAVLNVVLLFQEVRQRRPEPEPAADELDIHGRTSRQRARMLWWVYGLTLAALLLVPIAGFLLSLGLLVLVISTVIERRPVPASLAVTALSVAVIYLVFVLFLEVPLPMGVLETS</sequence>
<keyword evidence="1" id="KW-0472">Membrane</keyword>
<keyword evidence="1" id="KW-1133">Transmembrane helix</keyword>
<accession>A0A438M8I3</accession>
<reference evidence="3 4" key="1">
    <citation type="submission" date="2019-01" db="EMBL/GenBank/DDBJ databases">
        <title>Sequencing the genomes of 1000 actinobacteria strains.</title>
        <authorList>
            <person name="Klenk H.-P."/>
        </authorList>
    </citation>
    <scope>NUCLEOTIDE SEQUENCE [LARGE SCALE GENOMIC DNA]</scope>
    <source>
        <strain evidence="3 4">DSM 43925</strain>
    </source>
</reference>
<dbReference type="AlphaFoldDB" id="A0A438M8I3"/>
<feature type="transmembrane region" description="Helical" evidence="1">
    <location>
        <begin position="125"/>
        <end position="146"/>
    </location>
</feature>
<dbReference type="RefSeq" id="WP_127934144.1">
    <property type="nucleotide sequence ID" value="NZ_SAUN01000001.1"/>
</dbReference>
<organism evidence="3 4">
    <name type="scientific">Nonomuraea polychroma</name>
    <dbReference type="NCBI Taxonomy" id="46176"/>
    <lineage>
        <taxon>Bacteria</taxon>
        <taxon>Bacillati</taxon>
        <taxon>Actinomycetota</taxon>
        <taxon>Actinomycetes</taxon>
        <taxon>Streptosporangiales</taxon>
        <taxon>Streptosporangiaceae</taxon>
        <taxon>Nonomuraea</taxon>
    </lineage>
</organism>
<evidence type="ECO:0000256" key="1">
    <source>
        <dbReference type="SAM" id="Phobius"/>
    </source>
</evidence>
<proteinExistence type="predicted"/>
<dbReference type="InterPro" id="IPR009936">
    <property type="entry name" value="DUF1468"/>
</dbReference>
<dbReference type="EMBL" id="SAUN01000001">
    <property type="protein sequence ID" value="RVX41998.1"/>
    <property type="molecule type" value="Genomic_DNA"/>
</dbReference>
<evidence type="ECO:0000313" key="3">
    <source>
        <dbReference type="EMBL" id="RVX41998.1"/>
    </source>
</evidence>
<protein>
    <submittedName>
        <fullName evidence="3">Tripartite tricarboxylate transporter TctB family protein</fullName>
    </submittedName>
</protein>
<evidence type="ECO:0000313" key="4">
    <source>
        <dbReference type="Proteomes" id="UP000284824"/>
    </source>
</evidence>
<dbReference type="OrthoDB" id="4808352at2"/>
<feature type="domain" description="DUF1468" evidence="2">
    <location>
        <begin position="6"/>
        <end position="151"/>
    </location>
</feature>
<feature type="transmembrane region" description="Helical" evidence="1">
    <location>
        <begin position="32"/>
        <end position="54"/>
    </location>
</feature>